<dbReference type="KEGG" id="tom:BWR18_11450"/>
<dbReference type="Pfam" id="PF06620">
    <property type="entry name" value="DUF1150"/>
    <property type="match status" value="1"/>
</dbReference>
<reference evidence="1 2" key="1">
    <citation type="submission" date="2017-01" db="EMBL/GenBank/DDBJ databases">
        <title>Complete genome of Tateyamaria omphalii DOK1-4 isolated from seawater in Dokdo.</title>
        <authorList>
            <person name="Kim J.H."/>
            <person name="Chi W.-J."/>
        </authorList>
    </citation>
    <scope>NUCLEOTIDE SEQUENCE [LARGE SCALE GENOMIC DNA]</scope>
    <source>
        <strain evidence="1 2">DOK1-4</strain>
    </source>
</reference>
<dbReference type="InterPro" id="IPR009531">
    <property type="entry name" value="DUF1150"/>
</dbReference>
<accession>A0A1P8MVZ0</accession>
<evidence type="ECO:0008006" key="3">
    <source>
        <dbReference type="Google" id="ProtNLM"/>
    </source>
</evidence>
<evidence type="ECO:0000313" key="1">
    <source>
        <dbReference type="EMBL" id="APX12224.1"/>
    </source>
</evidence>
<organism evidence="1 2">
    <name type="scientific">Tateyamaria omphalii</name>
    <dbReference type="NCBI Taxonomy" id="299262"/>
    <lineage>
        <taxon>Bacteria</taxon>
        <taxon>Pseudomonadati</taxon>
        <taxon>Pseudomonadota</taxon>
        <taxon>Alphaproteobacteria</taxon>
        <taxon>Rhodobacterales</taxon>
        <taxon>Roseobacteraceae</taxon>
        <taxon>Tateyamaria</taxon>
    </lineage>
</organism>
<keyword evidence="2" id="KW-1185">Reference proteome</keyword>
<dbReference type="RefSeq" id="WP_076628361.1">
    <property type="nucleotide sequence ID" value="NZ_CP019312.1"/>
</dbReference>
<protein>
    <recommendedName>
        <fullName evidence="3">DUF1150 domain-containing protein</fullName>
    </recommendedName>
</protein>
<name>A0A1P8MVZ0_9RHOB</name>
<dbReference type="OrthoDB" id="7205167at2"/>
<sequence length="74" mass="8244">MNTPYDLNADVGRMVYVKAIDVEALPQEVQEQAEGLDQLFAVHDAEGQQLALVADRKLAFALARQHDYAPQPLH</sequence>
<proteinExistence type="predicted"/>
<dbReference type="Proteomes" id="UP000186336">
    <property type="component" value="Chromosome"/>
</dbReference>
<evidence type="ECO:0000313" key="2">
    <source>
        <dbReference type="Proteomes" id="UP000186336"/>
    </source>
</evidence>
<dbReference type="AlphaFoldDB" id="A0A1P8MVZ0"/>
<dbReference type="EMBL" id="CP019312">
    <property type="protein sequence ID" value="APX12224.1"/>
    <property type="molecule type" value="Genomic_DNA"/>
</dbReference>
<gene>
    <name evidence="1" type="ORF">BWR18_11450</name>
</gene>
<dbReference type="STRING" id="299262.BWR18_11450"/>